<evidence type="ECO:0000313" key="2">
    <source>
        <dbReference type="EMBL" id="KAF9514375.1"/>
    </source>
</evidence>
<accession>A0A9P6DXZ1</accession>
<organism evidence="2 3">
    <name type="scientific">Hydnum rufescens UP504</name>
    <dbReference type="NCBI Taxonomy" id="1448309"/>
    <lineage>
        <taxon>Eukaryota</taxon>
        <taxon>Fungi</taxon>
        <taxon>Dikarya</taxon>
        <taxon>Basidiomycota</taxon>
        <taxon>Agaricomycotina</taxon>
        <taxon>Agaricomycetes</taxon>
        <taxon>Cantharellales</taxon>
        <taxon>Hydnaceae</taxon>
        <taxon>Hydnum</taxon>
    </lineage>
</organism>
<evidence type="ECO:0000313" key="3">
    <source>
        <dbReference type="Proteomes" id="UP000886523"/>
    </source>
</evidence>
<name>A0A9P6DXZ1_9AGAM</name>
<comment type="caution">
    <text evidence="2">The sequence shown here is derived from an EMBL/GenBank/DDBJ whole genome shotgun (WGS) entry which is preliminary data.</text>
</comment>
<feature type="non-terminal residue" evidence="2">
    <location>
        <position position="1"/>
    </location>
</feature>
<feature type="signal peptide" evidence="1">
    <location>
        <begin position="1"/>
        <end position="26"/>
    </location>
</feature>
<keyword evidence="3" id="KW-1185">Reference proteome</keyword>
<dbReference type="EMBL" id="MU128961">
    <property type="protein sequence ID" value="KAF9514375.1"/>
    <property type="molecule type" value="Genomic_DNA"/>
</dbReference>
<keyword evidence="1" id="KW-0732">Signal</keyword>
<dbReference type="OrthoDB" id="3200967at2759"/>
<sequence length="80" mass="9095">CNCCPAALLLLELGLFPSAPVYPTLAVDLDLLDFTSTVFKVEQPNIHGWASSLERFLWKRGHVLEGDDMLRWRFGKALQY</sequence>
<protein>
    <submittedName>
        <fullName evidence="2">Uncharacterized protein</fullName>
    </submittedName>
</protein>
<dbReference type="AlphaFoldDB" id="A0A9P6DXZ1"/>
<dbReference type="Proteomes" id="UP000886523">
    <property type="component" value="Unassembled WGS sequence"/>
</dbReference>
<feature type="chain" id="PRO_5040396585" evidence="1">
    <location>
        <begin position="27"/>
        <end position="80"/>
    </location>
</feature>
<gene>
    <name evidence="2" type="ORF">BS47DRAFT_1295140</name>
</gene>
<evidence type="ECO:0000256" key="1">
    <source>
        <dbReference type="SAM" id="SignalP"/>
    </source>
</evidence>
<proteinExistence type="predicted"/>
<reference evidence="2" key="1">
    <citation type="journal article" date="2020" name="Nat. Commun.">
        <title>Large-scale genome sequencing of mycorrhizal fungi provides insights into the early evolution of symbiotic traits.</title>
        <authorList>
            <person name="Miyauchi S."/>
            <person name="Kiss E."/>
            <person name="Kuo A."/>
            <person name="Drula E."/>
            <person name="Kohler A."/>
            <person name="Sanchez-Garcia M."/>
            <person name="Morin E."/>
            <person name="Andreopoulos B."/>
            <person name="Barry K.W."/>
            <person name="Bonito G."/>
            <person name="Buee M."/>
            <person name="Carver A."/>
            <person name="Chen C."/>
            <person name="Cichocki N."/>
            <person name="Clum A."/>
            <person name="Culley D."/>
            <person name="Crous P.W."/>
            <person name="Fauchery L."/>
            <person name="Girlanda M."/>
            <person name="Hayes R.D."/>
            <person name="Keri Z."/>
            <person name="LaButti K."/>
            <person name="Lipzen A."/>
            <person name="Lombard V."/>
            <person name="Magnuson J."/>
            <person name="Maillard F."/>
            <person name="Murat C."/>
            <person name="Nolan M."/>
            <person name="Ohm R.A."/>
            <person name="Pangilinan J."/>
            <person name="Pereira M.F."/>
            <person name="Perotto S."/>
            <person name="Peter M."/>
            <person name="Pfister S."/>
            <person name="Riley R."/>
            <person name="Sitrit Y."/>
            <person name="Stielow J.B."/>
            <person name="Szollosi G."/>
            <person name="Zifcakova L."/>
            <person name="Stursova M."/>
            <person name="Spatafora J.W."/>
            <person name="Tedersoo L."/>
            <person name="Vaario L.M."/>
            <person name="Yamada A."/>
            <person name="Yan M."/>
            <person name="Wang P."/>
            <person name="Xu J."/>
            <person name="Bruns T."/>
            <person name="Baldrian P."/>
            <person name="Vilgalys R."/>
            <person name="Dunand C."/>
            <person name="Henrissat B."/>
            <person name="Grigoriev I.V."/>
            <person name="Hibbett D."/>
            <person name="Nagy L.G."/>
            <person name="Martin F.M."/>
        </authorList>
    </citation>
    <scope>NUCLEOTIDE SEQUENCE</scope>
    <source>
        <strain evidence="2">UP504</strain>
    </source>
</reference>